<dbReference type="EMBL" id="BK032823">
    <property type="protein sequence ID" value="DAF62524.1"/>
    <property type="molecule type" value="Genomic_DNA"/>
</dbReference>
<protein>
    <submittedName>
        <fullName evidence="2">Uncharacterized protein</fullName>
    </submittedName>
</protein>
<reference evidence="2" key="1">
    <citation type="journal article" date="2021" name="Proc. Natl. Acad. Sci. U.S.A.">
        <title>A Catalog of Tens of Thousands of Viruses from Human Metagenomes Reveals Hidden Associations with Chronic Diseases.</title>
        <authorList>
            <person name="Tisza M.J."/>
            <person name="Buck C.B."/>
        </authorList>
    </citation>
    <scope>NUCLEOTIDE SEQUENCE</scope>
    <source>
        <strain evidence="2">CtIty1</strain>
    </source>
</reference>
<feature type="compositionally biased region" description="Basic and acidic residues" evidence="1">
    <location>
        <begin position="162"/>
        <end position="173"/>
    </location>
</feature>
<name>A0A8S5TGT4_9CAUD</name>
<feature type="compositionally biased region" description="Acidic residues" evidence="1">
    <location>
        <begin position="147"/>
        <end position="157"/>
    </location>
</feature>
<proteinExistence type="predicted"/>
<sequence>MEIRGYCYIENRKAVEEVQDWLVREYHDIEDVEFNDIEIYLKREIDKLSEFKEQGLVKSFLKSFFETIIKENITVSKYWVEYLDIHMDERYVEDGELMYSYESDYWSPLAVRGTKDEVELFVKKLLEKTEFKFEDLNLDLSELEEKFESDDYEEEGGSIDRPYYEQRSRNFTL</sequence>
<accession>A0A8S5TGT4</accession>
<evidence type="ECO:0000256" key="1">
    <source>
        <dbReference type="SAM" id="MobiDB-lite"/>
    </source>
</evidence>
<organism evidence="2">
    <name type="scientific">Myoviridae sp. ctIty1</name>
    <dbReference type="NCBI Taxonomy" id="2827673"/>
    <lineage>
        <taxon>Viruses</taxon>
        <taxon>Duplodnaviria</taxon>
        <taxon>Heunggongvirae</taxon>
        <taxon>Uroviricota</taxon>
        <taxon>Caudoviricetes</taxon>
    </lineage>
</organism>
<evidence type="ECO:0000313" key="2">
    <source>
        <dbReference type="EMBL" id="DAF62524.1"/>
    </source>
</evidence>
<feature type="region of interest" description="Disordered" evidence="1">
    <location>
        <begin position="147"/>
        <end position="173"/>
    </location>
</feature>